<dbReference type="InterPro" id="IPR023214">
    <property type="entry name" value="HAD_sf"/>
</dbReference>
<sequence length="216" mass="25500">VYLRPHLDSFLKNNSKDFELAIWTSANKKNATYLSNLIFLNLLRPLFVWCVNECDVVGFGRDRQTFKDLQKIYSQYPQFNQTNTILLDDSPHKGLKNENSNTLHLPTYTVCEPTFNPLEDDSLLSVTKYFRAMHYEKVDDVRKFLSNNPFVKIRTEVDGYRGFKANSYAVIKQSEPTYEVLPRWKLNLEELSQFTANENKWRPPYSRELIDMYCKN</sequence>
<comment type="function">
    <text evidence="1">Essential component of the TIM23 complex, a complex that mediates the translocation of transit peptide-containing proteins across the mitochondrial inner membrane.</text>
</comment>
<evidence type="ECO:0000313" key="3">
    <source>
        <dbReference type="EMBL" id="KAJ3198766.1"/>
    </source>
</evidence>
<comment type="similarity">
    <text evidence="1">Belongs to the TIM50 family.</text>
</comment>
<keyword evidence="1" id="KW-0496">Mitochondrion</keyword>
<dbReference type="GO" id="GO:0015031">
    <property type="term" value="P:protein transport"/>
    <property type="evidence" value="ECO:0007669"/>
    <property type="project" value="UniProtKB-KW"/>
</dbReference>
<dbReference type="PANTHER" id="PTHR12210">
    <property type="entry name" value="DULLARD PROTEIN PHOSPHATASE"/>
    <property type="match status" value="1"/>
</dbReference>
<name>A0AAD5TSB8_9FUNG</name>
<comment type="caution">
    <text evidence="3">The sequence shown here is derived from an EMBL/GenBank/DDBJ whole genome shotgun (WGS) entry which is preliminary data.</text>
</comment>
<evidence type="ECO:0000256" key="1">
    <source>
        <dbReference type="RuleBase" id="RU365079"/>
    </source>
</evidence>
<proteinExistence type="inferred from homology"/>
<accession>A0AAD5TSB8</accession>
<dbReference type="GO" id="GO:0005744">
    <property type="term" value="C:TIM23 mitochondrial import inner membrane translocase complex"/>
    <property type="evidence" value="ECO:0007669"/>
    <property type="project" value="UniProtKB-UniRule"/>
</dbReference>
<dbReference type="PROSITE" id="PS50969">
    <property type="entry name" value="FCP1"/>
    <property type="match status" value="1"/>
</dbReference>
<dbReference type="InterPro" id="IPR050365">
    <property type="entry name" value="TIM50"/>
</dbReference>
<dbReference type="EMBL" id="JADGJW010002269">
    <property type="protein sequence ID" value="KAJ3198766.1"/>
    <property type="molecule type" value="Genomic_DNA"/>
</dbReference>
<dbReference type="Proteomes" id="UP001211065">
    <property type="component" value="Unassembled WGS sequence"/>
</dbReference>
<protein>
    <recommendedName>
        <fullName evidence="1">Mitochondrial import inner membrane translocase subunit TIM50</fullName>
    </recommendedName>
</protein>
<keyword evidence="1" id="KW-0813">Transport</keyword>
<keyword evidence="1" id="KW-0811">Translocation</keyword>
<keyword evidence="1" id="KW-0653">Protein transport</keyword>
<comment type="subunit">
    <text evidence="1">Component of the TIM23 complex.</text>
</comment>
<gene>
    <name evidence="3" type="ORF">HK099_003461</name>
</gene>
<dbReference type="AlphaFoldDB" id="A0AAD5TSB8"/>
<keyword evidence="4" id="KW-1185">Reference proteome</keyword>
<dbReference type="InterPro" id="IPR036412">
    <property type="entry name" value="HAD-like_sf"/>
</dbReference>
<dbReference type="InterPro" id="IPR004274">
    <property type="entry name" value="FCP1_dom"/>
</dbReference>
<feature type="domain" description="FCP1 homology" evidence="2">
    <location>
        <begin position="1"/>
        <end position="133"/>
    </location>
</feature>
<organism evidence="3 4">
    <name type="scientific">Clydaea vesicula</name>
    <dbReference type="NCBI Taxonomy" id="447962"/>
    <lineage>
        <taxon>Eukaryota</taxon>
        <taxon>Fungi</taxon>
        <taxon>Fungi incertae sedis</taxon>
        <taxon>Chytridiomycota</taxon>
        <taxon>Chytridiomycota incertae sedis</taxon>
        <taxon>Chytridiomycetes</taxon>
        <taxon>Lobulomycetales</taxon>
        <taxon>Lobulomycetaceae</taxon>
        <taxon>Clydaea</taxon>
    </lineage>
</organism>
<comment type="subcellular location">
    <subcellularLocation>
        <location evidence="1">Mitochondrion inner membrane</location>
        <topology evidence="1">Single-pass membrane protein</topology>
    </subcellularLocation>
</comment>
<reference evidence="3" key="1">
    <citation type="submission" date="2020-05" db="EMBL/GenBank/DDBJ databases">
        <title>Phylogenomic resolution of chytrid fungi.</title>
        <authorList>
            <person name="Stajich J.E."/>
            <person name="Amses K."/>
            <person name="Simmons R."/>
            <person name="Seto K."/>
            <person name="Myers J."/>
            <person name="Bonds A."/>
            <person name="Quandt C.A."/>
            <person name="Barry K."/>
            <person name="Liu P."/>
            <person name="Grigoriev I."/>
            <person name="Longcore J.E."/>
            <person name="James T.Y."/>
        </authorList>
    </citation>
    <scope>NUCLEOTIDE SEQUENCE</scope>
    <source>
        <strain evidence="3">JEL0476</strain>
    </source>
</reference>
<dbReference type="Pfam" id="PF03031">
    <property type="entry name" value="NIF"/>
    <property type="match status" value="1"/>
</dbReference>
<evidence type="ECO:0000259" key="2">
    <source>
        <dbReference type="PROSITE" id="PS50969"/>
    </source>
</evidence>
<feature type="non-terminal residue" evidence="3">
    <location>
        <position position="216"/>
    </location>
</feature>
<dbReference type="Gene3D" id="3.40.50.1000">
    <property type="entry name" value="HAD superfamily/HAD-like"/>
    <property type="match status" value="1"/>
</dbReference>
<evidence type="ECO:0000313" key="4">
    <source>
        <dbReference type="Proteomes" id="UP001211065"/>
    </source>
</evidence>
<dbReference type="SUPFAM" id="SSF56784">
    <property type="entry name" value="HAD-like"/>
    <property type="match status" value="1"/>
</dbReference>
<keyword evidence="1" id="KW-0809">Transit peptide</keyword>